<feature type="domain" description="N-acetyltransferase" evidence="2">
    <location>
        <begin position="3"/>
        <end position="169"/>
    </location>
</feature>
<evidence type="ECO:0000313" key="4">
    <source>
        <dbReference type="Proteomes" id="UP001550850"/>
    </source>
</evidence>
<dbReference type="SUPFAM" id="SSF55729">
    <property type="entry name" value="Acyl-CoA N-acyltransferases (Nat)"/>
    <property type="match status" value="1"/>
</dbReference>
<gene>
    <name evidence="3" type="ORF">AB0E65_21910</name>
</gene>
<dbReference type="InterPro" id="IPR000182">
    <property type="entry name" value="GNAT_dom"/>
</dbReference>
<reference evidence="3 4" key="1">
    <citation type="submission" date="2024-06" db="EMBL/GenBank/DDBJ databases">
        <title>The Natural Products Discovery Center: Release of the First 8490 Sequenced Strains for Exploring Actinobacteria Biosynthetic Diversity.</title>
        <authorList>
            <person name="Kalkreuter E."/>
            <person name="Kautsar S.A."/>
            <person name="Yang D."/>
            <person name="Bader C.D."/>
            <person name="Teijaro C.N."/>
            <person name="Fluegel L."/>
            <person name="Davis C.M."/>
            <person name="Simpson J.R."/>
            <person name="Lauterbach L."/>
            <person name="Steele A.D."/>
            <person name="Gui C."/>
            <person name="Meng S."/>
            <person name="Li G."/>
            <person name="Viehrig K."/>
            <person name="Ye F."/>
            <person name="Su P."/>
            <person name="Kiefer A.F."/>
            <person name="Nichols A."/>
            <person name="Cepeda A.J."/>
            <person name="Yan W."/>
            <person name="Fan B."/>
            <person name="Jiang Y."/>
            <person name="Adhikari A."/>
            <person name="Zheng C.-J."/>
            <person name="Schuster L."/>
            <person name="Cowan T.M."/>
            <person name="Smanski M.J."/>
            <person name="Chevrette M.G."/>
            <person name="De Carvalho L.P.S."/>
            <person name="Shen B."/>
        </authorList>
    </citation>
    <scope>NUCLEOTIDE SEQUENCE [LARGE SCALE GENOMIC DNA]</scope>
    <source>
        <strain evidence="3 4">NPDC038104</strain>
    </source>
</reference>
<dbReference type="RefSeq" id="WP_108954451.1">
    <property type="nucleotide sequence ID" value="NZ_BEVZ01000004.1"/>
</dbReference>
<comment type="caution">
    <text evidence="3">The sequence shown here is derived from an EMBL/GenBank/DDBJ whole genome shotgun (WGS) entry which is preliminary data.</text>
</comment>
<evidence type="ECO:0000313" key="3">
    <source>
        <dbReference type="EMBL" id="MEU3556847.1"/>
    </source>
</evidence>
<dbReference type="Proteomes" id="UP001550850">
    <property type="component" value="Unassembled WGS sequence"/>
</dbReference>
<organism evidence="3 4">
    <name type="scientific">Streptomyces fragilis</name>
    <dbReference type="NCBI Taxonomy" id="67301"/>
    <lineage>
        <taxon>Bacteria</taxon>
        <taxon>Bacillati</taxon>
        <taxon>Actinomycetota</taxon>
        <taxon>Actinomycetes</taxon>
        <taxon>Kitasatosporales</taxon>
        <taxon>Streptomycetaceae</taxon>
        <taxon>Streptomyces</taxon>
    </lineage>
</organism>
<dbReference type="Pfam" id="PF00583">
    <property type="entry name" value="Acetyltransf_1"/>
    <property type="match status" value="1"/>
</dbReference>
<dbReference type="PANTHER" id="PTHR13947:SF37">
    <property type="entry name" value="LD18367P"/>
    <property type="match status" value="1"/>
</dbReference>
<dbReference type="Gene3D" id="3.40.630.30">
    <property type="match status" value="1"/>
</dbReference>
<dbReference type="PROSITE" id="PS51186">
    <property type="entry name" value="GNAT"/>
    <property type="match status" value="1"/>
</dbReference>
<evidence type="ECO:0000259" key="2">
    <source>
        <dbReference type="PROSITE" id="PS51186"/>
    </source>
</evidence>
<sequence>MDFTIRPAREDEYEPLGRITAAAYLDDGLLAFGGSDAYLRTLRDVRSRATAPGAEVLVAAEDDRLLGGVTFVAGGPLADIAAADEAEMRMLAVARHARGRGVGEALVRCCADRARALGGRRRLVLSTQPKMHTAHRLYERLGFARAPLRDWNPVPETADIDLLVYELPV</sequence>
<dbReference type="InterPro" id="IPR016181">
    <property type="entry name" value="Acyl_CoA_acyltransferase"/>
</dbReference>
<dbReference type="InterPro" id="IPR050769">
    <property type="entry name" value="NAT_camello-type"/>
</dbReference>
<keyword evidence="1" id="KW-0808">Transferase</keyword>
<accession>A0ABV2YM99</accession>
<dbReference type="PANTHER" id="PTHR13947">
    <property type="entry name" value="GNAT FAMILY N-ACETYLTRANSFERASE"/>
    <property type="match status" value="1"/>
</dbReference>
<keyword evidence="4" id="KW-1185">Reference proteome</keyword>
<dbReference type="EMBL" id="JBEZUR010000041">
    <property type="protein sequence ID" value="MEU3556847.1"/>
    <property type="molecule type" value="Genomic_DNA"/>
</dbReference>
<evidence type="ECO:0000256" key="1">
    <source>
        <dbReference type="ARBA" id="ARBA00022679"/>
    </source>
</evidence>
<proteinExistence type="predicted"/>
<name>A0ABV2YM99_9ACTN</name>
<protein>
    <submittedName>
        <fullName evidence="3">GNAT family N-acetyltransferase</fullName>
    </submittedName>
</protein>